<keyword evidence="4" id="KW-1134">Transmembrane beta strand</keyword>
<evidence type="ECO:0000256" key="8">
    <source>
        <dbReference type="SAM" id="Coils"/>
    </source>
</evidence>
<keyword evidence="6" id="KW-0472">Membrane</keyword>
<evidence type="ECO:0000313" key="12">
    <source>
        <dbReference type="Proteomes" id="UP000472839"/>
    </source>
</evidence>
<dbReference type="EMBL" id="WFKK01000004">
    <property type="protein sequence ID" value="KAB7890629.1"/>
    <property type="molecule type" value="Genomic_DNA"/>
</dbReference>
<keyword evidence="5" id="KW-0812">Transmembrane</keyword>
<evidence type="ECO:0008006" key="13">
    <source>
        <dbReference type="Google" id="ProtNLM"/>
    </source>
</evidence>
<protein>
    <recommendedName>
        <fullName evidence="13">TolC family protein</fullName>
    </recommendedName>
</protein>
<dbReference type="InterPro" id="IPR003423">
    <property type="entry name" value="OMP_efflux"/>
</dbReference>
<dbReference type="PANTHER" id="PTHR30026">
    <property type="entry name" value="OUTER MEMBRANE PROTEIN TOLC"/>
    <property type="match status" value="1"/>
</dbReference>
<dbReference type="GO" id="GO:0015288">
    <property type="term" value="F:porin activity"/>
    <property type="evidence" value="ECO:0007669"/>
    <property type="project" value="TreeGrafter"/>
</dbReference>
<dbReference type="GO" id="GO:0015562">
    <property type="term" value="F:efflux transmembrane transporter activity"/>
    <property type="evidence" value="ECO:0007669"/>
    <property type="project" value="InterPro"/>
</dbReference>
<name>A0A6L4WVX2_9BACT</name>
<feature type="coiled-coil region" evidence="8">
    <location>
        <begin position="317"/>
        <end position="367"/>
    </location>
</feature>
<comment type="caution">
    <text evidence="9">The sequence shown here is derived from an EMBL/GenBank/DDBJ whole genome shotgun (WGS) entry which is preliminary data.</text>
</comment>
<proteinExistence type="inferred from homology"/>
<dbReference type="SUPFAM" id="SSF56954">
    <property type="entry name" value="Outer membrane efflux proteins (OEP)"/>
    <property type="match status" value="1"/>
</dbReference>
<comment type="subcellular location">
    <subcellularLocation>
        <location evidence="1">Cell outer membrane</location>
    </subcellularLocation>
</comment>
<dbReference type="RefSeq" id="WP_152188222.1">
    <property type="nucleotide sequence ID" value="NZ_WFKI01000010.1"/>
</dbReference>
<evidence type="ECO:0000313" key="9">
    <source>
        <dbReference type="EMBL" id="KAB7890629.1"/>
    </source>
</evidence>
<keyword evidence="8" id="KW-0175">Coiled coil</keyword>
<comment type="similarity">
    <text evidence="2">Belongs to the outer membrane factor (OMF) (TC 1.B.17) family.</text>
</comment>
<organism evidence="9 12">
    <name type="scientific">Poseidonibacter ostreae</name>
    <dbReference type="NCBI Taxonomy" id="2654171"/>
    <lineage>
        <taxon>Bacteria</taxon>
        <taxon>Pseudomonadati</taxon>
        <taxon>Campylobacterota</taxon>
        <taxon>Epsilonproteobacteria</taxon>
        <taxon>Campylobacterales</taxon>
        <taxon>Arcobacteraceae</taxon>
        <taxon>Poseidonibacter</taxon>
    </lineage>
</organism>
<dbReference type="GO" id="GO:1990281">
    <property type="term" value="C:efflux pump complex"/>
    <property type="evidence" value="ECO:0007669"/>
    <property type="project" value="TreeGrafter"/>
</dbReference>
<dbReference type="InterPro" id="IPR051906">
    <property type="entry name" value="TolC-like"/>
</dbReference>
<evidence type="ECO:0000256" key="5">
    <source>
        <dbReference type="ARBA" id="ARBA00022692"/>
    </source>
</evidence>
<accession>A0A6L4WVX2</accession>
<keyword evidence="11" id="KW-1185">Reference proteome</keyword>
<sequence length="421" mass="48769">MKIFLILPILYFSLFGFTLEEVEQRAKKENSDILIQKNELSSTSFELRAKKAKRYGQVDLFSSYTKYDSPRTLKPLAPPISSSVVTSENIANYGASYTVVLFNGFKDAKDVDIANIQESLQKNMLNLTYNQVIYNVRALYIDILSLRNQKKAQDEYLKSLFKLKENITQEVNIGKKAKVELLKVEADLQNVLSGINNIQANINILKSSLNVLINHEGDFEVKDIEYKATNTLTLLNISEYFEKIENLSYFKISKLNEQKSISAYKKSKAAYYPRISANTQYSEIYSTHGDDDKIFQFGLSLNWNAFDFGMTNALVEKAKIEKIKSSLELKKRELEVKQKIIQAINQIKQSEQNYKSAKKEFLFTEETNKIEKIRYEQEAIDIYNYLYAKGQNEIVKAKEILAKYSLLKAHYYFEYILEETK</sequence>
<dbReference type="PANTHER" id="PTHR30026:SF20">
    <property type="entry name" value="OUTER MEMBRANE PROTEIN TOLC"/>
    <property type="match status" value="1"/>
</dbReference>
<evidence type="ECO:0000313" key="10">
    <source>
        <dbReference type="EMBL" id="KAB7892387.1"/>
    </source>
</evidence>
<evidence type="ECO:0000256" key="2">
    <source>
        <dbReference type="ARBA" id="ARBA00007613"/>
    </source>
</evidence>
<reference evidence="11 12" key="1">
    <citation type="submission" date="2019-10" db="EMBL/GenBank/DDBJ databases">
        <title>Poseidonibacter ostreae sp. nov., isolated from the gut of the Ostrea denselamellosa.</title>
        <authorList>
            <person name="Choi A."/>
        </authorList>
    </citation>
    <scope>NUCLEOTIDE SEQUENCE [LARGE SCALE GENOMIC DNA]</scope>
    <source>
        <strain evidence="9 12">SJOD-M-33</strain>
        <strain evidence="10 11">SJOD-M-5</strain>
    </source>
</reference>
<evidence type="ECO:0000256" key="6">
    <source>
        <dbReference type="ARBA" id="ARBA00023136"/>
    </source>
</evidence>
<evidence type="ECO:0000256" key="1">
    <source>
        <dbReference type="ARBA" id="ARBA00004442"/>
    </source>
</evidence>
<dbReference type="Gene3D" id="1.20.1600.10">
    <property type="entry name" value="Outer membrane efflux proteins (OEP)"/>
    <property type="match status" value="1"/>
</dbReference>
<dbReference type="Proteomes" id="UP000461010">
    <property type="component" value="Unassembled WGS sequence"/>
</dbReference>
<dbReference type="EMBL" id="WFKJ01000005">
    <property type="protein sequence ID" value="KAB7892387.1"/>
    <property type="molecule type" value="Genomic_DNA"/>
</dbReference>
<keyword evidence="7" id="KW-0998">Cell outer membrane</keyword>
<dbReference type="AlphaFoldDB" id="A0A6L4WVX2"/>
<evidence type="ECO:0000256" key="3">
    <source>
        <dbReference type="ARBA" id="ARBA00022448"/>
    </source>
</evidence>
<keyword evidence="3" id="KW-0813">Transport</keyword>
<evidence type="ECO:0000313" key="11">
    <source>
        <dbReference type="Proteomes" id="UP000461010"/>
    </source>
</evidence>
<gene>
    <name evidence="10" type="ORF">GBG18_02860</name>
    <name evidence="9" type="ORF">GBG19_02515</name>
</gene>
<dbReference type="Pfam" id="PF02321">
    <property type="entry name" value="OEP"/>
    <property type="match status" value="1"/>
</dbReference>
<evidence type="ECO:0000256" key="4">
    <source>
        <dbReference type="ARBA" id="ARBA00022452"/>
    </source>
</evidence>
<dbReference type="Proteomes" id="UP000472839">
    <property type="component" value="Unassembled WGS sequence"/>
</dbReference>
<dbReference type="GO" id="GO:0009279">
    <property type="term" value="C:cell outer membrane"/>
    <property type="evidence" value="ECO:0007669"/>
    <property type="project" value="UniProtKB-SubCell"/>
</dbReference>
<evidence type="ECO:0000256" key="7">
    <source>
        <dbReference type="ARBA" id="ARBA00023237"/>
    </source>
</evidence>